<evidence type="ECO:0000256" key="1">
    <source>
        <dbReference type="SAM" id="MobiDB-lite"/>
    </source>
</evidence>
<evidence type="ECO:0000313" key="2">
    <source>
        <dbReference type="EMBL" id="PSO05283.1"/>
    </source>
</evidence>
<evidence type="ECO:0000313" key="3">
    <source>
        <dbReference type="Proteomes" id="UP000240582"/>
    </source>
</evidence>
<dbReference type="Proteomes" id="UP000240582">
    <property type="component" value="Unassembled WGS sequence"/>
</dbReference>
<name>A0A2R6C330_9ARCH</name>
<reference evidence="2 3" key="1">
    <citation type="submission" date="2017-04" db="EMBL/GenBank/DDBJ databases">
        <title>Novel microbial lineages endemic to geothermal iron-oxide mats fill important gaps in the evolutionary history of Archaea.</title>
        <authorList>
            <person name="Jay Z.J."/>
            <person name="Beam J.P."/>
            <person name="Dlakic M."/>
            <person name="Rusch D.B."/>
            <person name="Kozubal M.A."/>
            <person name="Inskeep W.P."/>
        </authorList>
    </citation>
    <scope>NUCLEOTIDE SEQUENCE [LARGE SCALE GENOMIC DNA]</scope>
    <source>
        <strain evidence="2">ECH_B_SAG-G06</strain>
    </source>
</reference>
<feature type="region of interest" description="Disordered" evidence="1">
    <location>
        <begin position="57"/>
        <end position="78"/>
    </location>
</feature>
<dbReference type="AlphaFoldDB" id="A0A2R6C330"/>
<organism evidence="2 3">
    <name type="scientific">Candidatus Marsarchaeota G2 archaeon ECH_B_SAG-G06</name>
    <dbReference type="NCBI Taxonomy" id="1978166"/>
    <lineage>
        <taxon>Archaea</taxon>
        <taxon>Candidatus Marsarchaeota</taxon>
        <taxon>Candidatus Marsarchaeota group 2</taxon>
    </lineage>
</organism>
<accession>A0A2R6C330</accession>
<protein>
    <submittedName>
        <fullName evidence="2">Uncharacterized protein</fullName>
    </submittedName>
</protein>
<comment type="caution">
    <text evidence="2">The sequence shown here is derived from an EMBL/GenBank/DDBJ whole genome shotgun (WGS) entry which is preliminary data.</text>
</comment>
<sequence length="78" mass="8048">MVSHRGVHHAFFRDLNLRGVSYPALKGGAPQATAGGTHPALLKSAKECSGAAGGLSFHLSAPETPSVRAGWSTPKLDI</sequence>
<gene>
    <name evidence="2" type="ORF">B9Q12_00740</name>
</gene>
<proteinExistence type="predicted"/>
<dbReference type="EMBL" id="NEXN01000013">
    <property type="protein sequence ID" value="PSO05283.1"/>
    <property type="molecule type" value="Genomic_DNA"/>
</dbReference>